<dbReference type="Proteomes" id="UP001560685">
    <property type="component" value="Unassembled WGS sequence"/>
</dbReference>
<comment type="caution">
    <text evidence="3">The sequence shown here is derived from an EMBL/GenBank/DDBJ whole genome shotgun (WGS) entry which is preliminary data.</text>
</comment>
<gene>
    <name evidence="3" type="ORF">ABFZ84_04930</name>
</gene>
<dbReference type="RefSeq" id="WP_369312820.1">
    <property type="nucleotide sequence ID" value="NZ_JBEHZE010000001.1"/>
</dbReference>
<feature type="domain" description="YCII-related" evidence="2">
    <location>
        <begin position="4"/>
        <end position="88"/>
    </location>
</feature>
<organism evidence="3 4">
    <name type="scientific">Hyphococcus lacteus</name>
    <dbReference type="NCBI Taxonomy" id="3143536"/>
    <lineage>
        <taxon>Bacteria</taxon>
        <taxon>Pseudomonadati</taxon>
        <taxon>Pseudomonadota</taxon>
        <taxon>Alphaproteobacteria</taxon>
        <taxon>Parvularculales</taxon>
        <taxon>Parvularculaceae</taxon>
        <taxon>Hyphococcus</taxon>
    </lineage>
</organism>
<name>A0ABV3Z260_9PROT</name>
<protein>
    <submittedName>
        <fullName evidence="3">YciI family protein</fullName>
    </submittedName>
</protein>
<sequence length="98" mass="10745">MPNFILICRDKPNSLDLRMDTRPAHLDYFAAYGPRAMLAGPMLDDNGKPNGSILIIEADDHAEAQRFAENDPYAKAGLFESTEIQPMKLAAGSLLPKA</sequence>
<evidence type="ECO:0000313" key="3">
    <source>
        <dbReference type="EMBL" id="MEX6632886.1"/>
    </source>
</evidence>
<dbReference type="InterPro" id="IPR011008">
    <property type="entry name" value="Dimeric_a/b-barrel"/>
</dbReference>
<dbReference type="Gene3D" id="3.30.70.1060">
    <property type="entry name" value="Dimeric alpha+beta barrel"/>
    <property type="match status" value="1"/>
</dbReference>
<dbReference type="EMBL" id="JBEHZE010000001">
    <property type="protein sequence ID" value="MEX6632886.1"/>
    <property type="molecule type" value="Genomic_DNA"/>
</dbReference>
<evidence type="ECO:0000259" key="2">
    <source>
        <dbReference type="Pfam" id="PF03795"/>
    </source>
</evidence>
<dbReference type="InterPro" id="IPR051807">
    <property type="entry name" value="Sec-metab_biosynth-assoc"/>
</dbReference>
<evidence type="ECO:0000256" key="1">
    <source>
        <dbReference type="ARBA" id="ARBA00007689"/>
    </source>
</evidence>
<dbReference type="Pfam" id="PF03795">
    <property type="entry name" value="YCII"/>
    <property type="match status" value="1"/>
</dbReference>
<dbReference type="PANTHER" id="PTHR33606:SF3">
    <property type="entry name" value="PROTEIN YCII"/>
    <property type="match status" value="1"/>
</dbReference>
<dbReference type="PANTHER" id="PTHR33606">
    <property type="entry name" value="PROTEIN YCII"/>
    <property type="match status" value="1"/>
</dbReference>
<accession>A0ABV3Z260</accession>
<proteinExistence type="inferred from homology"/>
<keyword evidence="4" id="KW-1185">Reference proteome</keyword>
<evidence type="ECO:0000313" key="4">
    <source>
        <dbReference type="Proteomes" id="UP001560685"/>
    </source>
</evidence>
<dbReference type="InterPro" id="IPR005545">
    <property type="entry name" value="YCII"/>
</dbReference>
<reference evidence="3 4" key="1">
    <citation type="submission" date="2024-05" db="EMBL/GenBank/DDBJ databases">
        <title>Three bacterial strains, DH-69, EH-24, and ECK-19 isolated from coastal sediments.</title>
        <authorList>
            <person name="Ye Y.-Q."/>
            <person name="Du Z.-J."/>
        </authorList>
    </citation>
    <scope>NUCLEOTIDE SEQUENCE [LARGE SCALE GENOMIC DNA]</scope>
    <source>
        <strain evidence="3 4">ECK-19</strain>
    </source>
</reference>
<dbReference type="SUPFAM" id="SSF54909">
    <property type="entry name" value="Dimeric alpha+beta barrel"/>
    <property type="match status" value="1"/>
</dbReference>
<comment type="similarity">
    <text evidence="1">Belongs to the YciI family.</text>
</comment>